<dbReference type="STRING" id="1048983.EL17_13795"/>
<keyword evidence="3" id="KW-1185">Reference proteome</keyword>
<gene>
    <name evidence="2" type="ORF">EL17_13795</name>
</gene>
<sequence>MKAIWNGTVIADSHDTILLENNHYFPDEAVKKQYLKESANTSTCPWKGKANYYHVEVNGELNENAAWFYAEPSSAAKEIKGHIAFYNGVEIESDD</sequence>
<dbReference type="PANTHER" id="PTHR34310:SF5">
    <property type="entry name" value="DUF427 DOMAIN PROTEIN (AFU_ORTHOLOGUE AFUA_3G02220)"/>
    <property type="match status" value="1"/>
</dbReference>
<evidence type="ECO:0000313" key="3">
    <source>
        <dbReference type="Proteomes" id="UP000027821"/>
    </source>
</evidence>
<dbReference type="InterPro" id="IPR038694">
    <property type="entry name" value="DUF427_sf"/>
</dbReference>
<proteinExistence type="predicted"/>
<dbReference type="RefSeq" id="WP_035075392.1">
    <property type="nucleotide sequence ID" value="NZ_JMIH01000022.1"/>
</dbReference>
<dbReference type="eggNOG" id="COG2343">
    <property type="taxonomic scope" value="Bacteria"/>
</dbReference>
<feature type="domain" description="DUF427" evidence="1">
    <location>
        <begin position="1"/>
        <end position="88"/>
    </location>
</feature>
<dbReference type="PANTHER" id="PTHR34310">
    <property type="entry name" value="DUF427 DOMAIN PROTEIN (AFU_ORTHOLOGUE AFUA_3G02220)"/>
    <property type="match status" value="1"/>
</dbReference>
<organism evidence="2 3">
    <name type="scientific">Anditalea andensis</name>
    <dbReference type="NCBI Taxonomy" id="1048983"/>
    <lineage>
        <taxon>Bacteria</taxon>
        <taxon>Pseudomonadati</taxon>
        <taxon>Bacteroidota</taxon>
        <taxon>Cytophagia</taxon>
        <taxon>Cytophagales</taxon>
        <taxon>Cytophagaceae</taxon>
        <taxon>Anditalea</taxon>
    </lineage>
</organism>
<dbReference type="EMBL" id="JMIH01000022">
    <property type="protein sequence ID" value="KEO73408.1"/>
    <property type="molecule type" value="Genomic_DNA"/>
</dbReference>
<dbReference type="Pfam" id="PF04248">
    <property type="entry name" value="NTP_transf_9"/>
    <property type="match status" value="1"/>
</dbReference>
<comment type="caution">
    <text evidence="2">The sequence shown here is derived from an EMBL/GenBank/DDBJ whole genome shotgun (WGS) entry which is preliminary data.</text>
</comment>
<evidence type="ECO:0000259" key="1">
    <source>
        <dbReference type="Pfam" id="PF04248"/>
    </source>
</evidence>
<dbReference type="OrthoDB" id="119916at2"/>
<dbReference type="AlphaFoldDB" id="A0A074L0L9"/>
<reference evidence="2 3" key="1">
    <citation type="submission" date="2014-04" db="EMBL/GenBank/DDBJ databases">
        <title>Characterization and application of a salt tolerant electro-active bacterium.</title>
        <authorList>
            <person name="Yang L."/>
            <person name="Wei S."/>
            <person name="Tay Q.X.M."/>
        </authorList>
    </citation>
    <scope>NUCLEOTIDE SEQUENCE [LARGE SCALE GENOMIC DNA]</scope>
    <source>
        <strain evidence="2 3">LY1</strain>
    </source>
</reference>
<name>A0A074L0L9_9BACT</name>
<protein>
    <recommendedName>
        <fullName evidence="1">DUF427 domain-containing protein</fullName>
    </recommendedName>
</protein>
<dbReference type="InterPro" id="IPR007361">
    <property type="entry name" value="DUF427"/>
</dbReference>
<dbReference type="Proteomes" id="UP000027821">
    <property type="component" value="Unassembled WGS sequence"/>
</dbReference>
<evidence type="ECO:0000313" key="2">
    <source>
        <dbReference type="EMBL" id="KEO73408.1"/>
    </source>
</evidence>
<dbReference type="Gene3D" id="2.170.150.40">
    <property type="entry name" value="Domain of unknown function (DUF427)"/>
    <property type="match status" value="1"/>
</dbReference>
<accession>A0A074L0L9</accession>